<dbReference type="EMBL" id="LR877150">
    <property type="protein sequence ID" value="CAD2216156.1"/>
    <property type="molecule type" value="Genomic_DNA"/>
</dbReference>
<comment type="catalytic activity">
    <reaction evidence="7">
        <text>RNA(n) + UTP = RNA(n)-3'-uridine ribonucleotide + diphosphate</text>
        <dbReference type="Rhea" id="RHEA:14785"/>
        <dbReference type="Rhea" id="RHEA-COMP:14527"/>
        <dbReference type="Rhea" id="RHEA-COMP:17348"/>
        <dbReference type="ChEBI" id="CHEBI:33019"/>
        <dbReference type="ChEBI" id="CHEBI:46398"/>
        <dbReference type="ChEBI" id="CHEBI:140395"/>
        <dbReference type="ChEBI" id="CHEBI:173116"/>
        <dbReference type="EC" id="2.7.7.52"/>
    </reaction>
</comment>
<comment type="cofactor">
    <cofactor evidence="2">
        <name>Mg(2+)</name>
        <dbReference type="ChEBI" id="CHEBI:18420"/>
    </cofactor>
</comment>
<keyword evidence="6" id="KW-0460">Magnesium</keyword>
<gene>
    <name evidence="10" type="ORF">ADEAN_000361700</name>
</gene>
<evidence type="ECO:0000313" key="10">
    <source>
        <dbReference type="EMBL" id="CAD2216156.1"/>
    </source>
</evidence>
<dbReference type="Pfam" id="PF03828">
    <property type="entry name" value="PAP_assoc"/>
    <property type="match status" value="1"/>
</dbReference>
<dbReference type="Pfam" id="PF22600">
    <property type="entry name" value="MTPAP-like_central"/>
    <property type="match status" value="1"/>
</dbReference>
<evidence type="ECO:0000256" key="6">
    <source>
        <dbReference type="ARBA" id="ARBA00022842"/>
    </source>
</evidence>
<protein>
    <recommendedName>
        <fullName evidence="3">RNA uridylyltransferase</fullName>
        <ecNumber evidence="3">2.7.7.52</ecNumber>
    </recommendedName>
</protein>
<dbReference type="AlphaFoldDB" id="A0A7G2C8P3"/>
<evidence type="ECO:0000256" key="5">
    <source>
        <dbReference type="ARBA" id="ARBA00022723"/>
    </source>
</evidence>
<dbReference type="GO" id="GO:0046872">
    <property type="term" value="F:metal ion binding"/>
    <property type="evidence" value="ECO:0007669"/>
    <property type="project" value="UniProtKB-KW"/>
</dbReference>
<accession>A0A7G2C8P3</accession>
<evidence type="ECO:0000313" key="11">
    <source>
        <dbReference type="Proteomes" id="UP000515908"/>
    </source>
</evidence>
<keyword evidence="4" id="KW-0808">Transferase</keyword>
<evidence type="ECO:0000256" key="4">
    <source>
        <dbReference type="ARBA" id="ARBA00022679"/>
    </source>
</evidence>
<dbReference type="CDD" id="cd05402">
    <property type="entry name" value="NT_PAP_TUTase"/>
    <property type="match status" value="1"/>
</dbReference>
<sequence>MPPNPRQLGAAMIEQFRPLLQAPQQSQLTVLSEAPLFQRIQREVHELDPGARVYIFGSTRVYGFHDSGAYQQQSAQVPPSDVDMAVLRREDLLDGSGVDPSSELTRNVQAEFLEKLLNRLQQSEGSASIRSNCSSLVKRTRVPVLRVKHLVSNHSPPHDKEDNISVQVPFDFDITCGRRCGIRNSALFFHYVQQMPMIRFLLLSVKKWSKQTGLNSAIKAPYSNNNNQNHNLTSVMGGSLTSYGFHVLLLYYLLRRGVVQYIPMTVSSAAGSTDRIPNPQLDVNAIPPVPTFLPLLDPALEPHGPQGDPVRYLGELALDWCHFYLHEFDVEKEVVSLSRFDDYFADSPPSGPFPVITKDVLGWTKQREDQGRLRGEKVHYTLCIEDPYEVNLNVGRNVTSLKWMLFRKHLEKAIQTGLLLCPPSK</sequence>
<reference evidence="10 11" key="1">
    <citation type="submission" date="2020-08" db="EMBL/GenBank/DDBJ databases">
        <authorList>
            <person name="Newling K."/>
            <person name="Davey J."/>
            <person name="Forrester S."/>
        </authorList>
    </citation>
    <scope>NUCLEOTIDE SEQUENCE [LARGE SCALE GENOMIC DNA]</scope>
    <source>
        <strain evidence="11">Crithidia deanei Carvalho (ATCC PRA-265)</strain>
    </source>
</reference>
<dbReference type="GO" id="GO:0031123">
    <property type="term" value="P:RNA 3'-end processing"/>
    <property type="evidence" value="ECO:0007669"/>
    <property type="project" value="TreeGrafter"/>
</dbReference>
<dbReference type="PANTHER" id="PTHR12271:SF41">
    <property type="entry name" value="TERMINAL URIDYLYLTRANSFERASE 4"/>
    <property type="match status" value="1"/>
</dbReference>
<evidence type="ECO:0000256" key="3">
    <source>
        <dbReference type="ARBA" id="ARBA00012472"/>
    </source>
</evidence>
<evidence type="ECO:0000256" key="7">
    <source>
        <dbReference type="ARBA" id="ARBA00049105"/>
    </source>
</evidence>
<evidence type="ECO:0000256" key="2">
    <source>
        <dbReference type="ARBA" id="ARBA00001946"/>
    </source>
</evidence>
<dbReference type="InterPro" id="IPR054708">
    <property type="entry name" value="MTPAP-like_central"/>
</dbReference>
<dbReference type="GO" id="GO:0005739">
    <property type="term" value="C:mitochondrion"/>
    <property type="evidence" value="ECO:0007669"/>
    <property type="project" value="UniProtKB-ARBA"/>
</dbReference>
<evidence type="ECO:0000256" key="1">
    <source>
        <dbReference type="ARBA" id="ARBA00001936"/>
    </source>
</evidence>
<evidence type="ECO:0000259" key="8">
    <source>
        <dbReference type="Pfam" id="PF03828"/>
    </source>
</evidence>
<name>A0A7G2C8P3_9TRYP</name>
<comment type="cofactor">
    <cofactor evidence="1">
        <name>Mn(2+)</name>
        <dbReference type="ChEBI" id="CHEBI:29035"/>
    </cofactor>
</comment>
<feature type="domain" description="PAP-associated" evidence="8">
    <location>
        <begin position="313"/>
        <end position="391"/>
    </location>
</feature>
<evidence type="ECO:0000259" key="9">
    <source>
        <dbReference type="Pfam" id="PF22600"/>
    </source>
</evidence>
<dbReference type="VEuPathDB" id="TriTrypDB:ADEAN_000361700"/>
<dbReference type="InterPro" id="IPR043519">
    <property type="entry name" value="NT_sf"/>
</dbReference>
<dbReference type="Proteomes" id="UP000515908">
    <property type="component" value="Chromosome 06"/>
</dbReference>
<dbReference type="SUPFAM" id="SSF81301">
    <property type="entry name" value="Nucleotidyltransferase"/>
    <property type="match status" value="1"/>
</dbReference>
<dbReference type="OrthoDB" id="407432at2759"/>
<dbReference type="PANTHER" id="PTHR12271">
    <property type="entry name" value="POLY A POLYMERASE CID PAP -RELATED"/>
    <property type="match status" value="1"/>
</dbReference>
<feature type="domain" description="Poly(A) RNA polymerase mitochondrial-like central palm" evidence="9">
    <location>
        <begin position="14"/>
        <end position="193"/>
    </location>
</feature>
<keyword evidence="11" id="KW-1185">Reference proteome</keyword>
<dbReference type="SUPFAM" id="SSF81631">
    <property type="entry name" value="PAP/OAS1 substrate-binding domain"/>
    <property type="match status" value="1"/>
</dbReference>
<dbReference type="Gene3D" id="1.10.1410.10">
    <property type="match status" value="1"/>
</dbReference>
<keyword evidence="5" id="KW-0479">Metal-binding</keyword>
<dbReference type="GO" id="GO:0050265">
    <property type="term" value="F:RNA uridylyltransferase activity"/>
    <property type="evidence" value="ECO:0007669"/>
    <property type="project" value="UniProtKB-EC"/>
</dbReference>
<organism evidence="10 11">
    <name type="scientific">Angomonas deanei</name>
    <dbReference type="NCBI Taxonomy" id="59799"/>
    <lineage>
        <taxon>Eukaryota</taxon>
        <taxon>Discoba</taxon>
        <taxon>Euglenozoa</taxon>
        <taxon>Kinetoplastea</taxon>
        <taxon>Metakinetoplastina</taxon>
        <taxon>Trypanosomatida</taxon>
        <taxon>Trypanosomatidae</taxon>
        <taxon>Strigomonadinae</taxon>
        <taxon>Angomonas</taxon>
    </lineage>
</organism>
<proteinExistence type="predicted"/>
<dbReference type="EC" id="2.7.7.52" evidence="3"/>
<dbReference type="InterPro" id="IPR002058">
    <property type="entry name" value="PAP_assoc"/>
</dbReference>